<proteinExistence type="predicted"/>
<dbReference type="InterPro" id="IPR022025">
    <property type="entry name" value="Amidoligase_2"/>
</dbReference>
<reference evidence="1 2" key="1">
    <citation type="submission" date="2024-09" db="EMBL/GenBank/DDBJ databases">
        <title>Rethinking Asexuality: The Enigmatic Case of Functional Sexual Genes in Lepraria (Stereocaulaceae).</title>
        <authorList>
            <person name="Doellman M."/>
            <person name="Sun Y."/>
            <person name="Barcenas-Pena A."/>
            <person name="Lumbsch H.T."/>
            <person name="Grewe F."/>
        </authorList>
    </citation>
    <scope>NUCLEOTIDE SEQUENCE [LARGE SCALE GENOMIC DNA]</scope>
    <source>
        <strain evidence="1 2">Mercado 3170</strain>
    </source>
</reference>
<evidence type="ECO:0000313" key="1">
    <source>
        <dbReference type="EMBL" id="KAL2037146.1"/>
    </source>
</evidence>
<accession>A0ABR3ZWU0</accession>
<name>A0ABR3ZWU0_9LECA</name>
<dbReference type="Pfam" id="PF12224">
    <property type="entry name" value="Amidoligase_2"/>
    <property type="match status" value="1"/>
</dbReference>
<protein>
    <recommendedName>
        <fullName evidence="3">Amidoligase enzyme</fullName>
    </recommendedName>
</protein>
<keyword evidence="2" id="KW-1185">Reference proteome</keyword>
<sequence>MINSTFKVTFGVEFEAIFAFHESLLQRRLETTTITATANDDIPKIIKDIPDATRRAMRQTQYDYSMTRPSYMGWGLTTPSTYEPGTDMQEILYSQFKEFGYRGYGGEPLYIAKTILPDGVAIHDSFETKFTDFEKWHITQDRTLVGVSKADLAKQSDLANRTITTEELENWDTHGIELVSRVLPYTPSSFDEITTHLSLLRGTSDSKHLAFPTTHCGFHVHIGLPPPVDLEPGTAPPTFTLPTLQHLAYLLVIYEKAISKLHPEHRREGSTAALVDLQTNLDSFIEEPSYDDVDDDIDLDGKWDGDWDSSLPPSPLATLPTTTTTITTNEEPLISLRTARAKIFAPNQTIASLAKLMSGTSRGRIVNWLYVARTNGLARTLEFRQHAGTLDPVAVEWWVGVCVGLVRLAEVRGRELGTGEGERALGGEGNRVREWSGEIEVQALLEEMKMGQEARVGV</sequence>
<dbReference type="PANTHER" id="PTHR36847:SF1">
    <property type="entry name" value="AMIDOLIGASE ENZYME"/>
    <property type="match status" value="1"/>
</dbReference>
<evidence type="ECO:0008006" key="3">
    <source>
        <dbReference type="Google" id="ProtNLM"/>
    </source>
</evidence>
<dbReference type="Proteomes" id="UP001590950">
    <property type="component" value="Unassembled WGS sequence"/>
</dbReference>
<organism evidence="1 2">
    <name type="scientific">Stereocaulon virgatum</name>
    <dbReference type="NCBI Taxonomy" id="373712"/>
    <lineage>
        <taxon>Eukaryota</taxon>
        <taxon>Fungi</taxon>
        <taxon>Dikarya</taxon>
        <taxon>Ascomycota</taxon>
        <taxon>Pezizomycotina</taxon>
        <taxon>Lecanoromycetes</taxon>
        <taxon>OSLEUM clade</taxon>
        <taxon>Lecanoromycetidae</taxon>
        <taxon>Lecanorales</taxon>
        <taxon>Lecanorineae</taxon>
        <taxon>Stereocaulaceae</taxon>
        <taxon>Stereocaulon</taxon>
    </lineage>
</organism>
<gene>
    <name evidence="1" type="ORF">N7G274_010142</name>
</gene>
<comment type="caution">
    <text evidence="1">The sequence shown here is derived from an EMBL/GenBank/DDBJ whole genome shotgun (WGS) entry which is preliminary data.</text>
</comment>
<dbReference type="PANTHER" id="PTHR36847">
    <property type="entry name" value="AMIDOLIGASE ENZYME"/>
    <property type="match status" value="1"/>
</dbReference>
<evidence type="ECO:0000313" key="2">
    <source>
        <dbReference type="Proteomes" id="UP001590950"/>
    </source>
</evidence>
<dbReference type="EMBL" id="JBEFKJ010000044">
    <property type="protein sequence ID" value="KAL2037146.1"/>
    <property type="molecule type" value="Genomic_DNA"/>
</dbReference>